<reference evidence="2" key="2">
    <citation type="submission" date="2017-10" db="EMBL/GenBank/DDBJ databases">
        <title>Ladona fulva Genome sequencing and assembly.</title>
        <authorList>
            <person name="Murali S."/>
            <person name="Richards S."/>
            <person name="Bandaranaike D."/>
            <person name="Bellair M."/>
            <person name="Blankenburg K."/>
            <person name="Chao H."/>
            <person name="Dinh H."/>
            <person name="Doddapaneni H."/>
            <person name="Dugan-Rocha S."/>
            <person name="Elkadiri S."/>
            <person name="Gnanaolivu R."/>
            <person name="Hernandez B."/>
            <person name="Skinner E."/>
            <person name="Javaid M."/>
            <person name="Lee S."/>
            <person name="Li M."/>
            <person name="Ming W."/>
            <person name="Munidasa M."/>
            <person name="Muniz J."/>
            <person name="Nguyen L."/>
            <person name="Hughes D."/>
            <person name="Osuji N."/>
            <person name="Pu L.-L."/>
            <person name="Puazo M."/>
            <person name="Qu C."/>
            <person name="Quiroz J."/>
            <person name="Raj R."/>
            <person name="Weissenberger G."/>
            <person name="Xin Y."/>
            <person name="Zou X."/>
            <person name="Han Y."/>
            <person name="Worley K."/>
            <person name="Muzny D."/>
            <person name="Gibbs R."/>
        </authorList>
    </citation>
    <scope>NUCLEOTIDE SEQUENCE</scope>
    <source>
        <strain evidence="2">Sampled in the wild</strain>
    </source>
</reference>
<sequence length="381" mass="43400">MYSADIAEFKTTGINVANILQMMKPSSTGTNNGLICHVMANIKQGDGNQSDTCKKKKVHDTNSNQNPSPKLCHMATTSLLQKANLDESAAEDEMVDTGLSTLTGLVGMVHFRTEAFLRDSGRSIQVTMMLQPKNHRVKEYNSMCHSMRLLAYARHWDTLTSFFFKVFPRMLAVRMANAEQKAFCVLQFARSESVVTVQCAFCIKLQCNPPTDNNIHRWYHQFEDTSCLHKGKTPRKAPVQKASCELAIPLTSVRRVLTKSLQLCPYCLQAPQTTVYMPTLQRKCCSMTMTIFLIMDESTFHLSGNVFIIMCTSEWAQKIAMRWYSCNDSQKFNVFCAISWRKVYGPFFFGEAIVTGVSYLDVLQQWLFPQLQDDEPENFIW</sequence>
<accession>A0A8K0KT38</accession>
<dbReference type="PANTHER" id="PTHR47326:SF1">
    <property type="entry name" value="HTH PSQ-TYPE DOMAIN-CONTAINING PROTEIN"/>
    <property type="match status" value="1"/>
</dbReference>
<keyword evidence="3" id="KW-1185">Reference proteome</keyword>
<dbReference type="OrthoDB" id="8001106at2759"/>
<protein>
    <submittedName>
        <fullName evidence="2">Uncharacterized protein</fullName>
    </submittedName>
</protein>
<comment type="caution">
    <text evidence="2">The sequence shown here is derived from an EMBL/GenBank/DDBJ whole genome shotgun (WGS) entry which is preliminary data.</text>
</comment>
<proteinExistence type="predicted"/>
<dbReference type="Gene3D" id="3.30.420.10">
    <property type="entry name" value="Ribonuclease H-like superfamily/Ribonuclease H"/>
    <property type="match status" value="1"/>
</dbReference>
<dbReference type="InterPro" id="IPR036397">
    <property type="entry name" value="RNaseH_sf"/>
</dbReference>
<evidence type="ECO:0000256" key="1">
    <source>
        <dbReference type="SAM" id="MobiDB-lite"/>
    </source>
</evidence>
<gene>
    <name evidence="2" type="ORF">J437_LFUL019084</name>
</gene>
<dbReference type="EMBL" id="KZ309600">
    <property type="protein sequence ID" value="KAG8239336.1"/>
    <property type="molecule type" value="Genomic_DNA"/>
</dbReference>
<dbReference type="AlphaFoldDB" id="A0A8K0KT38"/>
<evidence type="ECO:0000313" key="3">
    <source>
        <dbReference type="Proteomes" id="UP000792457"/>
    </source>
</evidence>
<dbReference type="GO" id="GO:0003676">
    <property type="term" value="F:nucleic acid binding"/>
    <property type="evidence" value="ECO:0007669"/>
    <property type="project" value="InterPro"/>
</dbReference>
<evidence type="ECO:0000313" key="2">
    <source>
        <dbReference type="EMBL" id="KAG8239336.1"/>
    </source>
</evidence>
<dbReference type="PANTHER" id="PTHR47326">
    <property type="entry name" value="TRANSPOSABLE ELEMENT TC3 TRANSPOSASE-LIKE PROTEIN"/>
    <property type="match status" value="1"/>
</dbReference>
<name>A0A8K0KT38_LADFU</name>
<dbReference type="Proteomes" id="UP000792457">
    <property type="component" value="Unassembled WGS sequence"/>
</dbReference>
<feature type="region of interest" description="Disordered" evidence="1">
    <location>
        <begin position="46"/>
        <end position="70"/>
    </location>
</feature>
<organism evidence="2 3">
    <name type="scientific">Ladona fulva</name>
    <name type="common">Scarce chaser dragonfly</name>
    <name type="synonym">Libellula fulva</name>
    <dbReference type="NCBI Taxonomy" id="123851"/>
    <lineage>
        <taxon>Eukaryota</taxon>
        <taxon>Metazoa</taxon>
        <taxon>Ecdysozoa</taxon>
        <taxon>Arthropoda</taxon>
        <taxon>Hexapoda</taxon>
        <taxon>Insecta</taxon>
        <taxon>Pterygota</taxon>
        <taxon>Palaeoptera</taxon>
        <taxon>Odonata</taxon>
        <taxon>Epiprocta</taxon>
        <taxon>Anisoptera</taxon>
        <taxon>Libelluloidea</taxon>
        <taxon>Libellulidae</taxon>
        <taxon>Ladona</taxon>
    </lineage>
</organism>
<reference evidence="2" key="1">
    <citation type="submission" date="2013-04" db="EMBL/GenBank/DDBJ databases">
        <authorList>
            <person name="Qu J."/>
            <person name="Murali S.C."/>
            <person name="Bandaranaike D."/>
            <person name="Bellair M."/>
            <person name="Blankenburg K."/>
            <person name="Chao H."/>
            <person name="Dinh H."/>
            <person name="Doddapaneni H."/>
            <person name="Downs B."/>
            <person name="Dugan-Rocha S."/>
            <person name="Elkadiri S."/>
            <person name="Gnanaolivu R.D."/>
            <person name="Hernandez B."/>
            <person name="Javaid M."/>
            <person name="Jayaseelan J.C."/>
            <person name="Lee S."/>
            <person name="Li M."/>
            <person name="Ming W."/>
            <person name="Munidasa M."/>
            <person name="Muniz J."/>
            <person name="Nguyen L."/>
            <person name="Ongeri F."/>
            <person name="Osuji N."/>
            <person name="Pu L.-L."/>
            <person name="Puazo M."/>
            <person name="Qu C."/>
            <person name="Quiroz J."/>
            <person name="Raj R."/>
            <person name="Weissenberger G."/>
            <person name="Xin Y."/>
            <person name="Zou X."/>
            <person name="Han Y."/>
            <person name="Richards S."/>
            <person name="Worley K."/>
            <person name="Muzny D."/>
            <person name="Gibbs R."/>
        </authorList>
    </citation>
    <scope>NUCLEOTIDE SEQUENCE</scope>
    <source>
        <strain evidence="2">Sampled in the wild</strain>
    </source>
</reference>